<evidence type="ECO:0000256" key="1">
    <source>
        <dbReference type="SAM" id="SignalP"/>
    </source>
</evidence>
<dbReference type="EMBL" id="JPLY01000005">
    <property type="protein sequence ID" value="KFC18921.1"/>
    <property type="molecule type" value="Genomic_DNA"/>
</dbReference>
<evidence type="ECO:0000313" key="3">
    <source>
        <dbReference type="Proteomes" id="UP000028623"/>
    </source>
</evidence>
<feature type="chain" id="PRO_5001786787" evidence="1">
    <location>
        <begin position="20"/>
        <end position="172"/>
    </location>
</feature>
<accession>A0A085B8X6</accession>
<sequence length="172" mass="20596">MLKRIFQIFVLLFNSFLFGQNEQIAITEIIKMSKIPTFNTFINSEILVYKKQDLTKSIAFTLYDYYYCDVNKANEILNIQKFKFDFEDLPISYENAETEKGLLKPKLKFDKRFLKKNQKYIVTVFESIKVSDFEYITRINYSEKSKNYITTNFYVRTNKSKVVDICEQTTEF</sequence>
<name>A0A085B8X6_9FLAO</name>
<dbReference type="STRING" id="421072.SAMN04488097_3605"/>
<dbReference type="AlphaFoldDB" id="A0A085B8X6"/>
<evidence type="ECO:0000313" key="2">
    <source>
        <dbReference type="EMBL" id="KFC18921.1"/>
    </source>
</evidence>
<feature type="signal peptide" evidence="1">
    <location>
        <begin position="1"/>
        <end position="19"/>
    </location>
</feature>
<keyword evidence="3" id="KW-1185">Reference proteome</keyword>
<dbReference type="Proteomes" id="UP000028623">
    <property type="component" value="Unassembled WGS sequence"/>
</dbReference>
<organism evidence="2 3">
    <name type="scientific">Epilithonimonas lactis</name>
    <dbReference type="NCBI Taxonomy" id="421072"/>
    <lineage>
        <taxon>Bacteria</taxon>
        <taxon>Pseudomonadati</taxon>
        <taxon>Bacteroidota</taxon>
        <taxon>Flavobacteriia</taxon>
        <taxon>Flavobacteriales</taxon>
        <taxon>Weeksellaceae</taxon>
        <taxon>Chryseobacterium group</taxon>
        <taxon>Epilithonimonas</taxon>
    </lineage>
</organism>
<comment type="caution">
    <text evidence="2">The sequence shown here is derived from an EMBL/GenBank/DDBJ whole genome shotgun (WGS) entry which is preliminary data.</text>
</comment>
<reference evidence="2 3" key="1">
    <citation type="submission" date="2014-07" db="EMBL/GenBank/DDBJ databases">
        <title>Epilithonimonas lactis LMG 22401 Genome.</title>
        <authorList>
            <person name="Pipes S.E."/>
            <person name="Stropko S.J."/>
        </authorList>
    </citation>
    <scope>NUCLEOTIDE SEQUENCE [LARGE SCALE GENOMIC DNA]</scope>
    <source>
        <strain evidence="2 3">LMG 24401</strain>
    </source>
</reference>
<protein>
    <submittedName>
        <fullName evidence="2">Uncharacterized protein</fullName>
    </submittedName>
</protein>
<proteinExistence type="predicted"/>
<gene>
    <name evidence="2" type="ORF">IO89_15440</name>
</gene>
<keyword evidence="1" id="KW-0732">Signal</keyword>